<evidence type="ECO:0000313" key="3">
    <source>
        <dbReference type="EMBL" id="KEF55493.1"/>
    </source>
</evidence>
<keyword evidence="2" id="KW-0812">Transmembrane</keyword>
<dbReference type="PANTHER" id="PTHR42029">
    <property type="entry name" value="AN04G07800"/>
    <property type="match status" value="1"/>
</dbReference>
<dbReference type="EMBL" id="AMGV01000007">
    <property type="protein sequence ID" value="KEF55493.1"/>
    <property type="molecule type" value="Genomic_DNA"/>
</dbReference>
<gene>
    <name evidence="3" type="ORF">A1O9_08243</name>
</gene>
<protein>
    <submittedName>
        <fullName evidence="3">Uncharacterized protein</fullName>
    </submittedName>
</protein>
<dbReference type="AlphaFoldDB" id="A0A072P868"/>
<reference evidence="3 4" key="1">
    <citation type="submission" date="2013-03" db="EMBL/GenBank/DDBJ databases">
        <title>The Genome Sequence of Exophiala aquamarina CBS 119918.</title>
        <authorList>
            <consortium name="The Broad Institute Genomics Platform"/>
            <person name="Cuomo C."/>
            <person name="de Hoog S."/>
            <person name="Gorbushina A."/>
            <person name="Walker B."/>
            <person name="Young S.K."/>
            <person name="Zeng Q."/>
            <person name="Gargeya S."/>
            <person name="Fitzgerald M."/>
            <person name="Haas B."/>
            <person name="Abouelleil A."/>
            <person name="Allen A.W."/>
            <person name="Alvarado L."/>
            <person name="Arachchi H.M."/>
            <person name="Berlin A.M."/>
            <person name="Chapman S.B."/>
            <person name="Gainer-Dewar J."/>
            <person name="Goldberg J."/>
            <person name="Griggs A."/>
            <person name="Gujja S."/>
            <person name="Hansen M."/>
            <person name="Howarth C."/>
            <person name="Imamovic A."/>
            <person name="Ireland A."/>
            <person name="Larimer J."/>
            <person name="McCowan C."/>
            <person name="Murphy C."/>
            <person name="Pearson M."/>
            <person name="Poon T.W."/>
            <person name="Priest M."/>
            <person name="Roberts A."/>
            <person name="Saif S."/>
            <person name="Shea T."/>
            <person name="Sisk P."/>
            <person name="Sykes S."/>
            <person name="Wortman J."/>
            <person name="Nusbaum C."/>
            <person name="Birren B."/>
        </authorList>
    </citation>
    <scope>NUCLEOTIDE SEQUENCE [LARGE SCALE GENOMIC DNA]</scope>
    <source>
        <strain evidence="3 4">CBS 119918</strain>
    </source>
</reference>
<feature type="transmembrane region" description="Helical" evidence="2">
    <location>
        <begin position="166"/>
        <end position="185"/>
    </location>
</feature>
<comment type="caution">
    <text evidence="3">The sequence shown here is derived from an EMBL/GenBank/DDBJ whole genome shotgun (WGS) entry which is preliminary data.</text>
</comment>
<feature type="compositionally biased region" description="Basic and acidic residues" evidence="1">
    <location>
        <begin position="406"/>
        <end position="417"/>
    </location>
</feature>
<keyword evidence="2" id="KW-1133">Transmembrane helix</keyword>
<name>A0A072P868_9EURO</name>
<keyword evidence="2" id="KW-0472">Membrane</keyword>
<evidence type="ECO:0000256" key="1">
    <source>
        <dbReference type="SAM" id="MobiDB-lite"/>
    </source>
</evidence>
<evidence type="ECO:0000256" key="2">
    <source>
        <dbReference type="SAM" id="Phobius"/>
    </source>
</evidence>
<feature type="transmembrane region" description="Helical" evidence="2">
    <location>
        <begin position="60"/>
        <end position="80"/>
    </location>
</feature>
<keyword evidence="4" id="KW-1185">Reference proteome</keyword>
<dbReference type="RefSeq" id="XP_013258083.1">
    <property type="nucleotide sequence ID" value="XM_013402629.1"/>
</dbReference>
<dbReference type="HOGENOM" id="CLU_033830_4_0_1"/>
<feature type="region of interest" description="Disordered" evidence="1">
    <location>
        <begin position="275"/>
        <end position="315"/>
    </location>
</feature>
<evidence type="ECO:0000313" key="4">
    <source>
        <dbReference type="Proteomes" id="UP000027920"/>
    </source>
</evidence>
<organism evidence="3 4">
    <name type="scientific">Exophiala aquamarina CBS 119918</name>
    <dbReference type="NCBI Taxonomy" id="1182545"/>
    <lineage>
        <taxon>Eukaryota</taxon>
        <taxon>Fungi</taxon>
        <taxon>Dikarya</taxon>
        <taxon>Ascomycota</taxon>
        <taxon>Pezizomycotina</taxon>
        <taxon>Eurotiomycetes</taxon>
        <taxon>Chaetothyriomycetidae</taxon>
        <taxon>Chaetothyriales</taxon>
        <taxon>Herpotrichiellaceae</taxon>
        <taxon>Exophiala</taxon>
    </lineage>
</organism>
<dbReference type="PANTHER" id="PTHR42029:SF3">
    <property type="entry name" value="AN04G07800"/>
    <property type="match status" value="1"/>
</dbReference>
<dbReference type="VEuPathDB" id="FungiDB:A1O9_08243"/>
<feature type="transmembrane region" description="Helical" evidence="2">
    <location>
        <begin position="34"/>
        <end position="53"/>
    </location>
</feature>
<feature type="transmembrane region" description="Helical" evidence="2">
    <location>
        <begin position="123"/>
        <end position="146"/>
    </location>
</feature>
<feature type="compositionally biased region" description="Basic and acidic residues" evidence="1">
    <location>
        <begin position="275"/>
        <end position="286"/>
    </location>
</feature>
<dbReference type="Proteomes" id="UP000027920">
    <property type="component" value="Unassembled WGS sequence"/>
</dbReference>
<sequence>MSPIPPLKNVLHRLGKRREEVTKPTDAAGLVLEAWAEGFMVGSLIIMSCITLANMRRGVLLHKLILLELVLGYWQGFFILFNPPVYAWWLSVAAIFLNASWSLHNVIAWMKLRPFLSKTASRLFIGTVILVQPYWVVEIYANFTYFHNVNDIFLRTRPWEALCRDPWWILAAVILMYNIKTRYDLSIIQIVRISPRFAVMLGAMFLSICFIVLDVLSVTSALKSALPVGINPFWKLSFVFKCLTDSVVLDDFKTALDRLRAFKMSRLGSFAMDAGDHRSKQHKEEVQNANNWKSPPTNRDAAHPISQLPPMPSSDDDYIQNRWEDVKPGRTDHIEDDQYAAIARNASRDRDVEVNPFSAIDYADPQREASDTIRLQKQTSWLNNRRSSDDLSDGDPDVEYAMAVREMTHDSLDDPNKKNKSIGIAR</sequence>
<feature type="transmembrane region" description="Helical" evidence="2">
    <location>
        <begin position="197"/>
        <end position="218"/>
    </location>
</feature>
<feature type="compositionally biased region" description="Polar residues" evidence="1">
    <location>
        <begin position="287"/>
        <end position="297"/>
    </location>
</feature>
<feature type="region of interest" description="Disordered" evidence="1">
    <location>
        <begin position="384"/>
        <end position="426"/>
    </location>
</feature>
<feature type="transmembrane region" description="Helical" evidence="2">
    <location>
        <begin position="86"/>
        <end position="103"/>
    </location>
</feature>
<proteinExistence type="predicted"/>
<accession>A0A072P868</accession>
<dbReference type="OrthoDB" id="5420247at2759"/>
<dbReference type="GeneID" id="25283156"/>
<dbReference type="STRING" id="1182545.A0A072P868"/>